<dbReference type="Proteomes" id="UP001153636">
    <property type="component" value="Chromosome 5"/>
</dbReference>
<proteinExistence type="predicted"/>
<evidence type="ECO:0000313" key="1">
    <source>
        <dbReference type="EMBL" id="CAH1110861.1"/>
    </source>
</evidence>
<keyword evidence="2" id="KW-1185">Reference proteome</keyword>
<evidence type="ECO:0000313" key="2">
    <source>
        <dbReference type="Proteomes" id="UP001153636"/>
    </source>
</evidence>
<organism evidence="1 2">
    <name type="scientific">Psylliodes chrysocephalus</name>
    <dbReference type="NCBI Taxonomy" id="3402493"/>
    <lineage>
        <taxon>Eukaryota</taxon>
        <taxon>Metazoa</taxon>
        <taxon>Ecdysozoa</taxon>
        <taxon>Arthropoda</taxon>
        <taxon>Hexapoda</taxon>
        <taxon>Insecta</taxon>
        <taxon>Pterygota</taxon>
        <taxon>Neoptera</taxon>
        <taxon>Endopterygota</taxon>
        <taxon>Coleoptera</taxon>
        <taxon>Polyphaga</taxon>
        <taxon>Cucujiformia</taxon>
        <taxon>Chrysomeloidea</taxon>
        <taxon>Chrysomelidae</taxon>
        <taxon>Galerucinae</taxon>
        <taxon>Alticini</taxon>
        <taxon>Psylliodes</taxon>
    </lineage>
</organism>
<dbReference type="AlphaFoldDB" id="A0A9P0D6R9"/>
<dbReference type="OrthoDB" id="6743984at2759"/>
<reference evidence="1" key="1">
    <citation type="submission" date="2022-01" db="EMBL/GenBank/DDBJ databases">
        <authorList>
            <person name="King R."/>
        </authorList>
    </citation>
    <scope>NUCLEOTIDE SEQUENCE</scope>
</reference>
<protein>
    <submittedName>
        <fullName evidence="1">Uncharacterized protein</fullName>
    </submittedName>
</protein>
<sequence>MFYYRQLWLYGFEIHDLKMDQGHFYTYHEGQAAKGPNEVGTIINDYVQKMSAEIQELYIFSNGCLGQNCNNTVVRYLLALASSKRFRKFIITSQYVVALFCHVTETSVVCDK</sequence>
<name>A0A9P0D6R9_9CUCU</name>
<accession>A0A9P0D6R9</accession>
<dbReference type="EMBL" id="OV651817">
    <property type="protein sequence ID" value="CAH1110861.1"/>
    <property type="molecule type" value="Genomic_DNA"/>
</dbReference>
<gene>
    <name evidence="1" type="ORF">PSYICH_LOCUS11170</name>
</gene>